<dbReference type="RefSeq" id="WP_187478708.1">
    <property type="nucleotide sequence ID" value="NZ_CP060697.1"/>
</dbReference>
<accession>A0A7G9KZF3</accession>
<dbReference type="EMBL" id="CP060697">
    <property type="protein sequence ID" value="QNM81752.1"/>
    <property type="molecule type" value="Genomic_DNA"/>
</dbReference>
<feature type="transmembrane region" description="Helical" evidence="1">
    <location>
        <begin position="47"/>
        <end position="71"/>
    </location>
</feature>
<keyword evidence="1" id="KW-0812">Transmembrane</keyword>
<organism evidence="2 3">
    <name type="scientific">Sphingomonas sabuli</name>
    <dbReference type="NCBI Taxonomy" id="2764186"/>
    <lineage>
        <taxon>Bacteria</taxon>
        <taxon>Pseudomonadati</taxon>
        <taxon>Pseudomonadota</taxon>
        <taxon>Alphaproteobacteria</taxon>
        <taxon>Sphingomonadales</taxon>
        <taxon>Sphingomonadaceae</taxon>
        <taxon>Sphingomonas</taxon>
    </lineage>
</organism>
<protein>
    <submittedName>
        <fullName evidence="2">Uncharacterized protein</fullName>
    </submittedName>
</protein>
<evidence type="ECO:0000313" key="2">
    <source>
        <dbReference type="EMBL" id="QNM81752.1"/>
    </source>
</evidence>
<sequence>MATDPACAPRASARRRYFVRLAALMAFYLATLFLAEHLIEDRGVTGPAAYVLAFMPGLAVAGVFWVVAALIVEEKDEYLRLLYVRQTLVATGFSMTLAAIWGFLENYGLAAHVAAYWWPVLWCFGIGIGAVFNKLTLGDWGVR</sequence>
<feature type="transmembrane region" description="Helical" evidence="1">
    <location>
        <begin position="17"/>
        <end position="35"/>
    </location>
</feature>
<feature type="transmembrane region" description="Helical" evidence="1">
    <location>
        <begin position="116"/>
        <end position="137"/>
    </location>
</feature>
<name>A0A7G9KZF3_9SPHN</name>
<reference evidence="2 3" key="1">
    <citation type="submission" date="2020-08" db="EMBL/GenBank/DDBJ databases">
        <title>Sphingomonas sp. sand1-3 16S ribosomal RNA gene Genome sequencing and assembly.</title>
        <authorList>
            <person name="Kang M."/>
        </authorList>
    </citation>
    <scope>NUCLEOTIDE SEQUENCE [LARGE SCALE GENOMIC DNA]</scope>
    <source>
        <strain evidence="3">sand1-3</strain>
    </source>
</reference>
<dbReference type="AlphaFoldDB" id="A0A7G9KZF3"/>
<evidence type="ECO:0000313" key="3">
    <source>
        <dbReference type="Proteomes" id="UP000515861"/>
    </source>
</evidence>
<proteinExistence type="predicted"/>
<keyword evidence="1" id="KW-1133">Transmembrane helix</keyword>
<feature type="transmembrane region" description="Helical" evidence="1">
    <location>
        <begin position="83"/>
        <end position="104"/>
    </location>
</feature>
<keyword evidence="3" id="KW-1185">Reference proteome</keyword>
<evidence type="ECO:0000256" key="1">
    <source>
        <dbReference type="SAM" id="Phobius"/>
    </source>
</evidence>
<gene>
    <name evidence="2" type="ORF">H8M03_06665</name>
</gene>
<dbReference type="KEGG" id="ssau:H8M03_06665"/>
<dbReference type="Proteomes" id="UP000515861">
    <property type="component" value="Chromosome"/>
</dbReference>
<keyword evidence="1" id="KW-0472">Membrane</keyword>